<dbReference type="InterPro" id="IPR001806">
    <property type="entry name" value="Small_GTPase"/>
</dbReference>
<dbReference type="GO" id="GO:0003924">
    <property type="term" value="F:GTPase activity"/>
    <property type="evidence" value="ECO:0007669"/>
    <property type="project" value="InterPro"/>
</dbReference>
<proteinExistence type="predicted"/>
<organism evidence="2">
    <name type="scientific">marine sediment metagenome</name>
    <dbReference type="NCBI Taxonomy" id="412755"/>
    <lineage>
        <taxon>unclassified sequences</taxon>
        <taxon>metagenomes</taxon>
        <taxon>ecological metagenomes</taxon>
    </lineage>
</organism>
<dbReference type="CDD" id="cd00154">
    <property type="entry name" value="Rab"/>
    <property type="match status" value="1"/>
</dbReference>
<dbReference type="EMBL" id="LAZR01003805">
    <property type="protein sequence ID" value="KKN14554.1"/>
    <property type="molecule type" value="Genomic_DNA"/>
</dbReference>
<dbReference type="SMART" id="SM00175">
    <property type="entry name" value="RAB"/>
    <property type="match status" value="1"/>
</dbReference>
<dbReference type="InterPro" id="IPR005225">
    <property type="entry name" value="Small_GTP-bd"/>
</dbReference>
<sequence>MSDNNDLIYRVTKNNEKPIYIFKICILGQERVGKTCIAKRLCFDTFDVHTGETLGIEFYTQDLPILVNSEKTFVRISIWDFGGREQFKKLFPYYINGANGIFMVFNLVDLQTLLRLDWWYEKLEIYNQLQTPRMCIGAKHDLVKTADEKSKVDDLVVARFMERHNEADFYKTSSKDDYNIKKIFKDLVNKILNKNKLDYDRLL</sequence>
<dbReference type="NCBIfam" id="TIGR00231">
    <property type="entry name" value="small_GTP"/>
    <property type="match status" value="1"/>
</dbReference>
<evidence type="ECO:0000256" key="1">
    <source>
        <dbReference type="ARBA" id="ARBA00022741"/>
    </source>
</evidence>
<dbReference type="SUPFAM" id="SSF52540">
    <property type="entry name" value="P-loop containing nucleoside triphosphate hydrolases"/>
    <property type="match status" value="1"/>
</dbReference>
<dbReference type="AlphaFoldDB" id="A0A0F9N9B0"/>
<dbReference type="PROSITE" id="PS51419">
    <property type="entry name" value="RAB"/>
    <property type="match status" value="1"/>
</dbReference>
<dbReference type="PROSITE" id="PS51421">
    <property type="entry name" value="RAS"/>
    <property type="match status" value="1"/>
</dbReference>
<name>A0A0F9N9B0_9ZZZZ</name>
<dbReference type="PRINTS" id="PR00449">
    <property type="entry name" value="RASTRNSFRMNG"/>
</dbReference>
<comment type="caution">
    <text evidence="2">The sequence shown here is derived from an EMBL/GenBank/DDBJ whole genome shotgun (WGS) entry which is preliminary data.</text>
</comment>
<evidence type="ECO:0008006" key="3">
    <source>
        <dbReference type="Google" id="ProtNLM"/>
    </source>
</evidence>
<gene>
    <name evidence="2" type="ORF">LCGC14_0994990</name>
</gene>
<accession>A0A0F9N9B0</accession>
<dbReference type="InterPro" id="IPR027417">
    <property type="entry name" value="P-loop_NTPase"/>
</dbReference>
<dbReference type="SMART" id="SM00173">
    <property type="entry name" value="RAS"/>
    <property type="match status" value="1"/>
</dbReference>
<dbReference type="PANTHER" id="PTHR47978">
    <property type="match status" value="1"/>
</dbReference>
<protein>
    <recommendedName>
        <fullName evidence="3">GTP-binding protein</fullName>
    </recommendedName>
</protein>
<keyword evidence="1" id="KW-0547">Nucleotide-binding</keyword>
<dbReference type="FunFam" id="3.40.50.300:FF:001447">
    <property type="entry name" value="Ras-related protein Rab-1B"/>
    <property type="match status" value="1"/>
</dbReference>
<dbReference type="Gene3D" id="3.40.50.300">
    <property type="entry name" value="P-loop containing nucleotide triphosphate hydrolases"/>
    <property type="match status" value="1"/>
</dbReference>
<dbReference type="GO" id="GO:0005525">
    <property type="term" value="F:GTP binding"/>
    <property type="evidence" value="ECO:0007669"/>
    <property type="project" value="InterPro"/>
</dbReference>
<dbReference type="Pfam" id="PF00071">
    <property type="entry name" value="Ras"/>
    <property type="match status" value="1"/>
</dbReference>
<reference evidence="2" key="1">
    <citation type="journal article" date="2015" name="Nature">
        <title>Complex archaea that bridge the gap between prokaryotes and eukaryotes.</title>
        <authorList>
            <person name="Spang A."/>
            <person name="Saw J.H."/>
            <person name="Jorgensen S.L."/>
            <person name="Zaremba-Niedzwiedzka K."/>
            <person name="Martijn J."/>
            <person name="Lind A.E."/>
            <person name="van Eijk R."/>
            <person name="Schleper C."/>
            <person name="Guy L."/>
            <person name="Ettema T.J."/>
        </authorList>
    </citation>
    <scope>NUCLEOTIDE SEQUENCE</scope>
</reference>
<evidence type="ECO:0000313" key="2">
    <source>
        <dbReference type="EMBL" id="KKN14554.1"/>
    </source>
</evidence>